<evidence type="ECO:0000256" key="1">
    <source>
        <dbReference type="SAM" id="MobiDB-lite"/>
    </source>
</evidence>
<evidence type="ECO:0000313" key="3">
    <source>
        <dbReference type="EMBL" id="KAL3886899.1"/>
    </source>
</evidence>
<feature type="region of interest" description="Disordered" evidence="1">
    <location>
        <begin position="137"/>
        <end position="166"/>
    </location>
</feature>
<dbReference type="CDD" id="cd12100">
    <property type="entry name" value="DD_CABYR_SP17"/>
    <property type="match status" value="1"/>
</dbReference>
<feature type="compositionally biased region" description="Basic and acidic residues" evidence="1">
    <location>
        <begin position="260"/>
        <end position="277"/>
    </location>
</feature>
<dbReference type="InterPro" id="IPR027417">
    <property type="entry name" value="P-loop_NTPase"/>
</dbReference>
<evidence type="ECO:0000313" key="4">
    <source>
        <dbReference type="Proteomes" id="UP001634394"/>
    </source>
</evidence>
<feature type="region of interest" description="Disordered" evidence="1">
    <location>
        <begin position="187"/>
        <end position="327"/>
    </location>
</feature>
<dbReference type="Pfam" id="PF02197">
    <property type="entry name" value="RIIa"/>
    <property type="match status" value="1"/>
</dbReference>
<dbReference type="InterPro" id="IPR003117">
    <property type="entry name" value="cAMP_dep_PK_reg_su_I/II_a/b"/>
</dbReference>
<feature type="compositionally biased region" description="Basic and acidic residues" evidence="1">
    <location>
        <begin position="187"/>
        <end position="215"/>
    </location>
</feature>
<comment type="caution">
    <text evidence="3">The sequence shown here is derived from an EMBL/GenBank/DDBJ whole genome shotgun (WGS) entry which is preliminary data.</text>
</comment>
<dbReference type="PROSITE" id="PS50096">
    <property type="entry name" value="IQ"/>
    <property type="match status" value="10"/>
</dbReference>
<dbReference type="Pfam" id="PF00612">
    <property type="entry name" value="IQ"/>
    <property type="match status" value="9"/>
</dbReference>
<dbReference type="AlphaFoldDB" id="A0ABD3XKY5"/>
<protein>
    <recommendedName>
        <fullName evidence="2">RIIa domain-containing protein</fullName>
    </recommendedName>
</protein>
<dbReference type="SUPFAM" id="SSF47391">
    <property type="entry name" value="Dimerization-anchoring domain of cAMP-dependent PK regulatory subunit"/>
    <property type="match status" value="1"/>
</dbReference>
<accession>A0ABD3XKY5</accession>
<dbReference type="CDD" id="cd23767">
    <property type="entry name" value="IQCD"/>
    <property type="match status" value="2"/>
</dbReference>
<gene>
    <name evidence="3" type="ORF">ACJMK2_026859</name>
</gene>
<reference evidence="3 4" key="1">
    <citation type="submission" date="2024-11" db="EMBL/GenBank/DDBJ databases">
        <title>Chromosome-level genome assembly of the freshwater bivalve Anodonta woodiana.</title>
        <authorList>
            <person name="Chen X."/>
        </authorList>
    </citation>
    <scope>NUCLEOTIDE SEQUENCE [LARGE SCALE GENOMIC DNA]</scope>
    <source>
        <strain evidence="3">MN2024</strain>
        <tissue evidence="3">Gills</tissue>
    </source>
</reference>
<feature type="region of interest" description="Disordered" evidence="1">
    <location>
        <begin position="440"/>
        <end position="466"/>
    </location>
</feature>
<dbReference type="PANTHER" id="PTHR10699:SF11">
    <property type="entry name" value="IGLOO, ISOFORM A"/>
    <property type="match status" value="1"/>
</dbReference>
<feature type="region of interest" description="Disordered" evidence="1">
    <location>
        <begin position="493"/>
        <end position="524"/>
    </location>
</feature>
<evidence type="ECO:0000259" key="2">
    <source>
        <dbReference type="SMART" id="SM00394"/>
    </source>
</evidence>
<dbReference type="Proteomes" id="UP001634394">
    <property type="component" value="Unassembled WGS sequence"/>
</dbReference>
<sequence length="563" mass="63644">MAVPYSNTKLRVPKGFQNILEGLAREVLRNQPSNIYEFGNLYFERLLKVRQETGHDPALQGSRLEDRFYNNAAFKSPTIDTSDPQQQDAAVKIQTQYRQHAAKIEVEQLEKEDAALKIQAGFRGYHDRQKVLEMKDPEEYKKHQEEIEKRKKSHKDEKEEEIDIDLTDPEVEKAAVKIQAGFKGFKARQEVKDMKGKEENEAKDESKESVTKLDQNDPELNEAATRIQAGFRGHRSRKELKNVKQGVHAHGATSPTVTSTEKETGKEVDIDLNDPSREAAATKIQAGFRGHRVRQELKQKKSKEKDMGKAGEKNAEEELSINHTDHELNMAATKIQASFKGYKSRREFKEAHEVGDVGETRMVEEETDINLEDPDVEKAAIKIQAGFKGMKARQEVKAMRNTKELNKEDKKEIDIDLNDPKTEEAAIKIQAGFKGYKTRQELKKKLEENQPQPGEAGEPQAEAVDIDLNDPEVEKAATKIQAGFKGYKVRKEMKDSKLTPDAAGKQEQGPTEGEGGEDHIDIDLTDPEVEKAAVKIQAGFKGFKTRQDLKAKKEAREGEMGDE</sequence>
<feature type="domain" description="RIIa" evidence="2">
    <location>
        <begin position="14"/>
        <end position="51"/>
    </location>
</feature>
<dbReference type="Gene3D" id="1.20.890.10">
    <property type="entry name" value="cAMP-dependent protein kinase regulatory subunit, dimerization-anchoring domain"/>
    <property type="match status" value="1"/>
</dbReference>
<dbReference type="InterPro" id="IPR000048">
    <property type="entry name" value="IQ_motif_EF-hand-BS"/>
</dbReference>
<dbReference type="InterPro" id="IPR047579">
    <property type="entry name" value="DD_CABYR_SP17"/>
</dbReference>
<dbReference type="SMART" id="SM00394">
    <property type="entry name" value="RIIa"/>
    <property type="match status" value="1"/>
</dbReference>
<keyword evidence="4" id="KW-1185">Reference proteome</keyword>
<dbReference type="PANTHER" id="PTHR10699">
    <property type="entry name" value="NEUROMODULIN"/>
    <property type="match status" value="1"/>
</dbReference>
<organism evidence="3 4">
    <name type="scientific">Sinanodonta woodiana</name>
    <name type="common">Chinese pond mussel</name>
    <name type="synonym">Anodonta woodiana</name>
    <dbReference type="NCBI Taxonomy" id="1069815"/>
    <lineage>
        <taxon>Eukaryota</taxon>
        <taxon>Metazoa</taxon>
        <taxon>Spiralia</taxon>
        <taxon>Lophotrochozoa</taxon>
        <taxon>Mollusca</taxon>
        <taxon>Bivalvia</taxon>
        <taxon>Autobranchia</taxon>
        <taxon>Heteroconchia</taxon>
        <taxon>Palaeoheterodonta</taxon>
        <taxon>Unionida</taxon>
        <taxon>Unionoidea</taxon>
        <taxon>Unionidae</taxon>
        <taxon>Unioninae</taxon>
        <taxon>Sinanodonta</taxon>
    </lineage>
</organism>
<dbReference type="SUPFAM" id="SSF52540">
    <property type="entry name" value="P-loop containing nucleoside triphosphate hydrolases"/>
    <property type="match status" value="2"/>
</dbReference>
<dbReference type="Gene3D" id="1.20.5.190">
    <property type="match status" value="5"/>
</dbReference>
<name>A0ABD3XKY5_SINWO</name>
<feature type="compositionally biased region" description="Basic and acidic residues" evidence="1">
    <location>
        <begin position="293"/>
        <end position="316"/>
    </location>
</feature>
<dbReference type="SMART" id="SM00015">
    <property type="entry name" value="IQ"/>
    <property type="match status" value="10"/>
</dbReference>
<proteinExistence type="predicted"/>
<dbReference type="EMBL" id="JBJQND010000002">
    <property type="protein sequence ID" value="KAL3886899.1"/>
    <property type="molecule type" value="Genomic_DNA"/>
</dbReference>
<dbReference type="FunFam" id="1.20.5.190:FF:000055">
    <property type="entry name" value="Putative microtubule-associated protein futsch"/>
    <property type="match status" value="1"/>
</dbReference>
<feature type="compositionally biased region" description="Basic and acidic residues" evidence="1">
    <location>
        <begin position="137"/>
        <end position="157"/>
    </location>
</feature>